<dbReference type="Proteomes" id="UP000005778">
    <property type="component" value="Chromosome"/>
</dbReference>
<dbReference type="InterPro" id="IPR036685">
    <property type="entry name" value="YehU-like_sf"/>
</dbReference>
<comment type="similarity">
    <text evidence="1">Belongs to the UPF0270 family.</text>
</comment>
<dbReference type="Pfam" id="PF06794">
    <property type="entry name" value="UPF0270"/>
    <property type="match status" value="1"/>
</dbReference>
<dbReference type="RefSeq" id="WP_004074753.1">
    <property type="nucleotide sequence ID" value="NZ_CM001488.1"/>
</dbReference>
<evidence type="ECO:0000256" key="1">
    <source>
        <dbReference type="ARBA" id="ARBA00006450"/>
    </source>
</evidence>
<dbReference type="EMBL" id="CM001488">
    <property type="protein sequence ID" value="EIM65006.1"/>
    <property type="molecule type" value="Genomic_DNA"/>
</dbReference>
<dbReference type="STRING" id="879212.DespoDRAFT_03225"/>
<proteinExistence type="inferred from homology"/>
<keyword evidence="3" id="KW-1185">Reference proteome</keyword>
<dbReference type="InterPro" id="IPR010648">
    <property type="entry name" value="UPF0270"/>
</dbReference>
<evidence type="ECO:0000313" key="3">
    <source>
        <dbReference type="Proteomes" id="UP000005778"/>
    </source>
</evidence>
<dbReference type="HOGENOM" id="CLU_2422152_0_0_7"/>
<dbReference type="Gene3D" id="1.10.10.610">
    <property type="entry name" value="YehU-like"/>
    <property type="match status" value="1"/>
</dbReference>
<dbReference type="SUPFAM" id="SSF118001">
    <property type="entry name" value="YehU-like"/>
    <property type="match status" value="1"/>
</dbReference>
<evidence type="ECO:0000313" key="2">
    <source>
        <dbReference type="EMBL" id="EIM65006.1"/>
    </source>
</evidence>
<accession>I5B693</accession>
<gene>
    <name evidence="2" type="ORF">DespoDRAFT_03225</name>
</gene>
<dbReference type="eggNOG" id="COG3089">
    <property type="taxonomic scope" value="Bacteria"/>
</dbReference>
<protein>
    <submittedName>
        <fullName evidence="2">Uncharacterized protein</fullName>
    </submittedName>
</protein>
<name>I5B693_9BACT</name>
<reference evidence="2 3" key="2">
    <citation type="submission" date="2012-02" db="EMBL/GenBank/DDBJ databases">
        <title>Improved High-Quality Draft sequence of Desulfobacter postgatei 2ac9.</title>
        <authorList>
            <consortium name="US DOE Joint Genome Institute"/>
            <person name="Lucas S."/>
            <person name="Han J."/>
            <person name="Lapidus A."/>
            <person name="Cheng J.-F."/>
            <person name="Goodwin L."/>
            <person name="Pitluck S."/>
            <person name="Peters L."/>
            <person name="Ovchinnikova G."/>
            <person name="Held B."/>
            <person name="Detter J.C."/>
            <person name="Han C."/>
            <person name="Tapia R."/>
            <person name="Land M."/>
            <person name="Hauser L."/>
            <person name="Kyrpides N."/>
            <person name="Ivanova N."/>
            <person name="Pagani I."/>
            <person name="Orellana R."/>
            <person name="Lovley D."/>
            <person name="Woyke T."/>
        </authorList>
    </citation>
    <scope>NUCLEOTIDE SEQUENCE [LARGE SCALE GENOMIC DNA]</scope>
    <source>
        <strain evidence="2 3">2ac9</strain>
    </source>
</reference>
<sequence>MNAVKIPYDQLSPEALHGVIEEFVTRDGTDYGEVEIPLETKIAQVLAVVVFAMGNNTFGSGGGTGRGELSAIMVFMWGVTLDSKGVNYFCY</sequence>
<organism evidence="2 3">
    <name type="scientific">Desulfobacter postgatei 2ac9</name>
    <dbReference type="NCBI Taxonomy" id="879212"/>
    <lineage>
        <taxon>Bacteria</taxon>
        <taxon>Pseudomonadati</taxon>
        <taxon>Thermodesulfobacteriota</taxon>
        <taxon>Desulfobacteria</taxon>
        <taxon>Desulfobacterales</taxon>
        <taxon>Desulfobacteraceae</taxon>
        <taxon>Desulfobacter</taxon>
    </lineage>
</organism>
<reference evidence="2 3" key="1">
    <citation type="submission" date="2011-09" db="EMBL/GenBank/DDBJ databases">
        <authorList>
            <consortium name="US DOE Joint Genome Institute (JGI-PGF)"/>
            <person name="Lucas S."/>
            <person name="Han J."/>
            <person name="Lapidus A."/>
            <person name="Cheng J.-F."/>
            <person name="Goodwin L."/>
            <person name="Pitluck S."/>
            <person name="Peters L."/>
            <person name="Land M.L."/>
            <person name="Hauser L."/>
            <person name="Orellana R."/>
            <person name="Lovley D."/>
            <person name="Woyke T.J."/>
        </authorList>
    </citation>
    <scope>NUCLEOTIDE SEQUENCE [LARGE SCALE GENOMIC DNA]</scope>
    <source>
        <strain evidence="2 3">2ac9</strain>
    </source>
</reference>
<dbReference type="AlphaFoldDB" id="I5B693"/>